<dbReference type="Pfam" id="PF04247">
    <property type="entry name" value="SirB"/>
    <property type="match status" value="1"/>
</dbReference>
<dbReference type="PANTHER" id="PTHR39594:SF1">
    <property type="entry name" value="PROTEIN YCHQ"/>
    <property type="match status" value="1"/>
</dbReference>
<dbReference type="RefSeq" id="WP_310341721.1">
    <property type="nucleotide sequence ID" value="NZ_JAVDXQ010000001.1"/>
</dbReference>
<proteinExistence type="predicted"/>
<keyword evidence="1" id="KW-1133">Transmembrane helix</keyword>
<keyword evidence="1" id="KW-0472">Membrane</keyword>
<dbReference type="EMBL" id="JAVDXQ010000001">
    <property type="protein sequence ID" value="MDR7295395.1"/>
    <property type="molecule type" value="Genomic_DNA"/>
</dbReference>
<evidence type="ECO:0000256" key="1">
    <source>
        <dbReference type="SAM" id="Phobius"/>
    </source>
</evidence>
<evidence type="ECO:0000313" key="2">
    <source>
        <dbReference type="EMBL" id="MDR7295395.1"/>
    </source>
</evidence>
<reference evidence="2 3" key="1">
    <citation type="submission" date="2023-07" db="EMBL/GenBank/DDBJ databases">
        <title>Sorghum-associated microbial communities from plants grown in Nebraska, USA.</title>
        <authorList>
            <person name="Schachtman D."/>
        </authorList>
    </citation>
    <scope>NUCLEOTIDE SEQUENCE [LARGE SCALE GENOMIC DNA]</scope>
    <source>
        <strain evidence="2 3">BE310</strain>
    </source>
</reference>
<name>A0ABU1Z5X1_9BURK</name>
<keyword evidence="3" id="KW-1185">Reference proteome</keyword>
<feature type="transmembrane region" description="Helical" evidence="1">
    <location>
        <begin position="46"/>
        <end position="65"/>
    </location>
</feature>
<dbReference type="PANTHER" id="PTHR39594">
    <property type="entry name" value="PROTEIN YCHQ"/>
    <property type="match status" value="1"/>
</dbReference>
<organism evidence="2 3">
    <name type="scientific">Pelomonas aquatica</name>
    <dbReference type="NCBI Taxonomy" id="431058"/>
    <lineage>
        <taxon>Bacteria</taxon>
        <taxon>Pseudomonadati</taxon>
        <taxon>Pseudomonadota</taxon>
        <taxon>Betaproteobacteria</taxon>
        <taxon>Burkholderiales</taxon>
        <taxon>Sphaerotilaceae</taxon>
        <taxon>Roseateles</taxon>
    </lineage>
</organism>
<feature type="transmembrane region" description="Helical" evidence="1">
    <location>
        <begin position="12"/>
        <end position="34"/>
    </location>
</feature>
<feature type="transmembrane region" description="Helical" evidence="1">
    <location>
        <begin position="97"/>
        <end position="118"/>
    </location>
</feature>
<dbReference type="Proteomes" id="UP001180536">
    <property type="component" value="Unassembled WGS sequence"/>
</dbReference>
<protein>
    <submittedName>
        <fullName evidence="2">Membrane protein SirB2</fullName>
    </submittedName>
</protein>
<gene>
    <name evidence="2" type="ORF">J2X16_000716</name>
</gene>
<keyword evidence="1" id="KW-0812">Transmembrane</keyword>
<dbReference type="PIRSF" id="PIRSF005610">
    <property type="entry name" value="SirB"/>
    <property type="match status" value="1"/>
</dbReference>
<evidence type="ECO:0000313" key="3">
    <source>
        <dbReference type="Proteomes" id="UP001180536"/>
    </source>
</evidence>
<accession>A0ABU1Z5X1</accession>
<feature type="transmembrane region" description="Helical" evidence="1">
    <location>
        <begin position="71"/>
        <end position="90"/>
    </location>
</feature>
<sequence>MDYLTLKLVHQTAVALSITGFFIRGAASLAGASWVRSRAARTLPHLVDSVLLLSALMLAWTLRLTPDRAPWLLAKLLGLVVYVALGVVALRPGRPVAVRAAAWTGALAVVAWIASVAMTKSPWGFVAVLG</sequence>
<comment type="caution">
    <text evidence="2">The sequence shown here is derived from an EMBL/GenBank/DDBJ whole genome shotgun (WGS) entry which is preliminary data.</text>
</comment>
<dbReference type="InterPro" id="IPR007360">
    <property type="entry name" value="SirB"/>
</dbReference>